<dbReference type="GeneID" id="118428999"/>
<reference evidence="3" key="1">
    <citation type="journal article" date="2020" name="Nat. Ecol. Evol.">
        <title>Deeply conserved synteny resolves early events in vertebrate evolution.</title>
        <authorList>
            <person name="Simakov O."/>
            <person name="Marletaz F."/>
            <person name="Yue J.X."/>
            <person name="O'Connell B."/>
            <person name="Jenkins J."/>
            <person name="Brandt A."/>
            <person name="Calef R."/>
            <person name="Tung C.H."/>
            <person name="Huang T.K."/>
            <person name="Schmutz J."/>
            <person name="Satoh N."/>
            <person name="Yu J.K."/>
            <person name="Putnam N.H."/>
            <person name="Green R.E."/>
            <person name="Rokhsar D.S."/>
        </authorList>
    </citation>
    <scope>NUCLEOTIDE SEQUENCE [LARGE SCALE GENOMIC DNA]</scope>
    <source>
        <strain evidence="3">S238N-H82</strain>
    </source>
</reference>
<name>A0A9J7M5Q6_BRAFL</name>
<evidence type="ECO:0000313" key="4">
    <source>
        <dbReference type="RefSeq" id="XP_035695227.1"/>
    </source>
</evidence>
<accession>A0A9J7M5Q6</accession>
<keyword evidence="1" id="KW-0732">Signal</keyword>
<dbReference type="Pfam" id="PF02932">
    <property type="entry name" value="Neur_chan_memb"/>
    <property type="match status" value="1"/>
</dbReference>
<evidence type="ECO:0000259" key="2">
    <source>
        <dbReference type="Pfam" id="PF02932"/>
    </source>
</evidence>
<dbReference type="InterPro" id="IPR036719">
    <property type="entry name" value="Neuro-gated_channel_TM_sf"/>
</dbReference>
<gene>
    <name evidence="4" type="primary">LOC118428999</name>
</gene>
<dbReference type="InterPro" id="IPR006029">
    <property type="entry name" value="Neurotrans-gated_channel_TM"/>
</dbReference>
<feature type="domain" description="Neurotransmitter-gated ion-channel transmembrane" evidence="2">
    <location>
        <begin position="1"/>
        <end position="147"/>
    </location>
</feature>
<dbReference type="KEGG" id="bfo:118428999"/>
<dbReference type="Proteomes" id="UP000001554">
    <property type="component" value="Chromosome 13"/>
</dbReference>
<protein>
    <submittedName>
        <fullName evidence="4">Neuronal acetylcholine receptor subunit alpha-9-like</fullName>
    </submittedName>
</protein>
<dbReference type="GO" id="GO:0016020">
    <property type="term" value="C:membrane"/>
    <property type="evidence" value="ECO:0007669"/>
    <property type="project" value="InterPro"/>
</dbReference>
<keyword evidence="3" id="KW-1185">Reference proteome</keyword>
<dbReference type="SUPFAM" id="SSF90112">
    <property type="entry name" value="Neurotransmitter-gated ion-channel transmembrane pore"/>
    <property type="match status" value="1"/>
</dbReference>
<proteinExistence type="predicted"/>
<feature type="chain" id="PRO_5039942690" evidence="1">
    <location>
        <begin position="18"/>
        <end position="158"/>
    </location>
</feature>
<dbReference type="GO" id="GO:0006811">
    <property type="term" value="P:monoatomic ion transport"/>
    <property type="evidence" value="ECO:0007669"/>
    <property type="project" value="InterPro"/>
</dbReference>
<organism evidence="3 4">
    <name type="scientific">Branchiostoma floridae</name>
    <name type="common">Florida lancelet</name>
    <name type="synonym">Amphioxus</name>
    <dbReference type="NCBI Taxonomy" id="7739"/>
    <lineage>
        <taxon>Eukaryota</taxon>
        <taxon>Metazoa</taxon>
        <taxon>Chordata</taxon>
        <taxon>Cephalochordata</taxon>
        <taxon>Leptocardii</taxon>
        <taxon>Amphioxiformes</taxon>
        <taxon>Branchiostomatidae</taxon>
        <taxon>Branchiostoma</taxon>
    </lineage>
</organism>
<feature type="signal peptide" evidence="1">
    <location>
        <begin position="1"/>
        <end position="17"/>
    </location>
</feature>
<reference evidence="4" key="2">
    <citation type="submission" date="2025-08" db="UniProtKB">
        <authorList>
            <consortium name="RefSeq"/>
        </authorList>
    </citation>
    <scope>IDENTIFICATION</scope>
    <source>
        <strain evidence="4">S238N-H82</strain>
        <tissue evidence="4">Testes</tissue>
    </source>
</reference>
<evidence type="ECO:0000313" key="3">
    <source>
        <dbReference type="Proteomes" id="UP000001554"/>
    </source>
</evidence>
<sequence length="158" mass="17571">MILMAVSLGMSVFVMYACDSSMGARTIPDWSRKVFLKYVATLLLMGDLSKQGMAESADCQGEYSPPDLTALNSVDNNKHNDNNTNSNDKATLALHHLVDNLQCVQQNLAGLLMHARRMEKNRALEREWRSLAKVLDRICMLLYLVTATSCLIAFATEA</sequence>
<evidence type="ECO:0000256" key="1">
    <source>
        <dbReference type="SAM" id="SignalP"/>
    </source>
</evidence>
<dbReference type="RefSeq" id="XP_035695227.1">
    <property type="nucleotide sequence ID" value="XM_035839334.1"/>
</dbReference>
<dbReference type="AlphaFoldDB" id="A0A9J7M5Q6"/>